<keyword evidence="6" id="KW-1133">Transmembrane helix</keyword>
<evidence type="ECO:0000313" key="8">
    <source>
        <dbReference type="EMBL" id="BBO68060.1"/>
    </source>
</evidence>
<dbReference type="GO" id="GO:0005886">
    <property type="term" value="C:plasma membrane"/>
    <property type="evidence" value="ECO:0007669"/>
    <property type="project" value="UniProtKB-SubCell"/>
</dbReference>
<dbReference type="AlphaFoldDB" id="A0A5K7YIW9"/>
<comment type="similarity">
    <text evidence="6">Belongs to the RnfG family.</text>
</comment>
<keyword evidence="2 6" id="KW-0597">Phosphoprotein</keyword>
<dbReference type="GO" id="GO:0010181">
    <property type="term" value="F:FMN binding"/>
    <property type="evidence" value="ECO:0007669"/>
    <property type="project" value="InterPro"/>
</dbReference>
<feature type="domain" description="FMN-binding" evidence="7">
    <location>
        <begin position="117"/>
        <end position="208"/>
    </location>
</feature>
<dbReference type="InterPro" id="IPR007329">
    <property type="entry name" value="FMN-bd"/>
</dbReference>
<keyword evidence="6" id="KW-0812">Transmembrane</keyword>
<keyword evidence="6" id="KW-1003">Cell membrane</keyword>
<comment type="subunit">
    <text evidence="6">The complex is composed of six subunits: RnfA, RnfB, RnfC, RnfD, RnfE and RnfG.</text>
</comment>
<dbReference type="GO" id="GO:0009055">
    <property type="term" value="F:electron transfer activity"/>
    <property type="evidence" value="ECO:0007669"/>
    <property type="project" value="InterPro"/>
</dbReference>
<keyword evidence="6" id="KW-1278">Translocase</keyword>
<accession>A0A5K7YIW9</accession>
<evidence type="ECO:0000256" key="1">
    <source>
        <dbReference type="ARBA" id="ARBA00022448"/>
    </source>
</evidence>
<evidence type="ECO:0000259" key="7">
    <source>
        <dbReference type="SMART" id="SM00900"/>
    </source>
</evidence>
<dbReference type="PANTHER" id="PTHR36118">
    <property type="entry name" value="ION-TRANSLOCATING OXIDOREDUCTASE COMPLEX SUBUNIT G"/>
    <property type="match status" value="1"/>
</dbReference>
<name>A0A5K7YIW9_9BACT</name>
<dbReference type="GO" id="GO:0022900">
    <property type="term" value="P:electron transport chain"/>
    <property type="evidence" value="ECO:0007669"/>
    <property type="project" value="UniProtKB-UniRule"/>
</dbReference>
<organism evidence="8 9">
    <name type="scientific">Desulfosarcina alkanivorans</name>
    <dbReference type="NCBI Taxonomy" id="571177"/>
    <lineage>
        <taxon>Bacteria</taxon>
        <taxon>Pseudomonadati</taxon>
        <taxon>Thermodesulfobacteriota</taxon>
        <taxon>Desulfobacteria</taxon>
        <taxon>Desulfobacterales</taxon>
        <taxon>Desulfosarcinaceae</taxon>
        <taxon>Desulfosarcina</taxon>
    </lineage>
</organism>
<keyword evidence="3 6" id="KW-0285">Flavoprotein</keyword>
<evidence type="ECO:0000256" key="3">
    <source>
        <dbReference type="ARBA" id="ARBA00022630"/>
    </source>
</evidence>
<dbReference type="RefSeq" id="WP_155316259.1">
    <property type="nucleotide sequence ID" value="NZ_AP021874.1"/>
</dbReference>
<keyword evidence="4 6" id="KW-0288">FMN</keyword>
<sequence length="223" mass="23621">MYTEKKSVAARLKASSLVQAWLVLLLAVSFGVSLAGVQLVLGPVIEANKINETLEKVPELVLGSDLAAKMTDQNQSLDIAVRRVAVTKTDRDKAYSVYEARYQGELRGWVVKAKGQGYAGVIEILVGLSPGLKTITGVFVLDQKETPGLGNKIITTEWRGQFIGAPADRSLMVVKGGAVQPGEIDAVTGATISSKSVAAMINVAVADLRKPLAEMEQKGGDNG</sequence>
<keyword evidence="5 6" id="KW-0249">Electron transport</keyword>
<reference evidence="8 9" key="1">
    <citation type="submission" date="2019-11" db="EMBL/GenBank/DDBJ databases">
        <title>Comparative genomics of hydrocarbon-degrading Desulfosarcina strains.</title>
        <authorList>
            <person name="Watanabe M."/>
            <person name="Kojima H."/>
            <person name="Fukui M."/>
        </authorList>
    </citation>
    <scope>NUCLEOTIDE SEQUENCE [LARGE SCALE GENOMIC DNA]</scope>
    <source>
        <strain evidence="8 9">PL12</strain>
    </source>
</reference>
<keyword evidence="9" id="KW-1185">Reference proteome</keyword>
<dbReference type="SMART" id="SM00900">
    <property type="entry name" value="FMN_bind"/>
    <property type="match status" value="1"/>
</dbReference>
<dbReference type="InterPro" id="IPR010209">
    <property type="entry name" value="Ion_transpt_RnfG/RsxG"/>
</dbReference>
<comment type="function">
    <text evidence="6">Part of a membrane-bound complex that couples electron transfer with translocation of ions across the membrane.</text>
</comment>
<evidence type="ECO:0000256" key="2">
    <source>
        <dbReference type="ARBA" id="ARBA00022553"/>
    </source>
</evidence>
<proteinExistence type="inferred from homology"/>
<gene>
    <name evidence="6" type="primary">rnfG</name>
    <name evidence="8" type="ORF">DSCA_19900</name>
</gene>
<dbReference type="Pfam" id="PF04205">
    <property type="entry name" value="FMN_bind"/>
    <property type="match status" value="1"/>
</dbReference>
<dbReference type="PANTHER" id="PTHR36118:SF1">
    <property type="entry name" value="ION-TRANSLOCATING OXIDOREDUCTASE COMPLEX SUBUNIT G"/>
    <property type="match status" value="1"/>
</dbReference>
<dbReference type="EC" id="7.-.-.-" evidence="6"/>
<protein>
    <recommendedName>
        <fullName evidence="6">Ion-translocating oxidoreductase complex subunit G</fullName>
        <ecNumber evidence="6">7.-.-.-</ecNumber>
    </recommendedName>
    <alternativeName>
        <fullName evidence="6">Rnf electron transport complex subunit G</fullName>
    </alternativeName>
</protein>
<dbReference type="Proteomes" id="UP000427906">
    <property type="component" value="Chromosome"/>
</dbReference>
<keyword evidence="1 6" id="KW-0813">Transport</keyword>
<dbReference type="HAMAP" id="MF_00479">
    <property type="entry name" value="RsxG_RnfG"/>
    <property type="match status" value="1"/>
</dbReference>
<evidence type="ECO:0000256" key="4">
    <source>
        <dbReference type="ARBA" id="ARBA00022643"/>
    </source>
</evidence>
<evidence type="ECO:0000313" key="9">
    <source>
        <dbReference type="Proteomes" id="UP000427906"/>
    </source>
</evidence>
<comment type="subcellular location">
    <subcellularLocation>
        <location evidence="6">Cell membrane</location>
        <topology evidence="6">Single-pass membrane protein</topology>
    </subcellularLocation>
</comment>
<feature type="modified residue" description="FMN phosphoryl threonine" evidence="6">
    <location>
        <position position="191"/>
    </location>
</feature>
<evidence type="ECO:0000256" key="6">
    <source>
        <dbReference type="HAMAP-Rule" id="MF_00479"/>
    </source>
</evidence>
<dbReference type="EMBL" id="AP021874">
    <property type="protein sequence ID" value="BBO68060.1"/>
    <property type="molecule type" value="Genomic_DNA"/>
</dbReference>
<dbReference type="KEGG" id="dalk:DSCA_19900"/>
<dbReference type="PIRSF" id="PIRSF006091">
    <property type="entry name" value="E_trnsport_RnfG"/>
    <property type="match status" value="1"/>
</dbReference>
<comment type="cofactor">
    <cofactor evidence="6">
        <name>FMN</name>
        <dbReference type="ChEBI" id="CHEBI:58210"/>
    </cofactor>
</comment>
<evidence type="ECO:0000256" key="5">
    <source>
        <dbReference type="ARBA" id="ARBA00022982"/>
    </source>
</evidence>
<dbReference type="OrthoDB" id="9787579at2"/>
<keyword evidence="6" id="KW-0472">Membrane</keyword>